<feature type="domain" description="N-acetyltransferase" evidence="1">
    <location>
        <begin position="7"/>
        <end position="94"/>
    </location>
</feature>
<evidence type="ECO:0000259" key="1">
    <source>
        <dbReference type="PROSITE" id="PS51729"/>
    </source>
</evidence>
<dbReference type="Proteomes" id="UP000316778">
    <property type="component" value="Unassembled WGS sequence"/>
</dbReference>
<dbReference type="SUPFAM" id="SSF55729">
    <property type="entry name" value="Acyl-CoA N-acyltransferases (Nat)"/>
    <property type="match status" value="1"/>
</dbReference>
<evidence type="ECO:0000313" key="2">
    <source>
        <dbReference type="EMBL" id="TWI88747.1"/>
    </source>
</evidence>
<dbReference type="EMBL" id="VLLG01000003">
    <property type="protein sequence ID" value="TWI88747.1"/>
    <property type="molecule type" value="Genomic_DNA"/>
</dbReference>
<accession>A0A562T5C7</accession>
<dbReference type="AlphaFoldDB" id="A0A562T5C7"/>
<keyword evidence="3" id="KW-1185">Reference proteome</keyword>
<dbReference type="InterPro" id="IPR016181">
    <property type="entry name" value="Acyl_CoA_acyltransferase"/>
</dbReference>
<dbReference type="RefSeq" id="WP_145714532.1">
    <property type="nucleotide sequence ID" value="NZ_BAAAFY010000001.1"/>
</dbReference>
<name>A0A562T5C7_CHIJA</name>
<dbReference type="PANTHER" id="PTHR31435">
    <property type="entry name" value="PROTEIN NATD1"/>
    <property type="match status" value="1"/>
</dbReference>
<evidence type="ECO:0000313" key="3">
    <source>
        <dbReference type="Proteomes" id="UP000316778"/>
    </source>
</evidence>
<comment type="caution">
    <text evidence="2">The sequence shown here is derived from an EMBL/GenBank/DDBJ whole genome shotgun (WGS) entry which is preliminary data.</text>
</comment>
<proteinExistence type="predicted"/>
<dbReference type="OrthoDB" id="1120671at2"/>
<dbReference type="InterPro" id="IPR045057">
    <property type="entry name" value="Gcn5-rel_NAT"/>
</dbReference>
<dbReference type="Gene3D" id="3.40.630.30">
    <property type="match status" value="1"/>
</dbReference>
<reference evidence="2 3" key="1">
    <citation type="journal article" date="2013" name="Stand. Genomic Sci.">
        <title>Genomic Encyclopedia of Type Strains, Phase I: The one thousand microbial genomes (KMG-I) project.</title>
        <authorList>
            <person name="Kyrpides N.C."/>
            <person name="Woyke T."/>
            <person name="Eisen J.A."/>
            <person name="Garrity G."/>
            <person name="Lilburn T.G."/>
            <person name="Beck B.J."/>
            <person name="Whitman W.B."/>
            <person name="Hugenholtz P."/>
            <person name="Klenk H.P."/>
        </authorList>
    </citation>
    <scope>NUCLEOTIDE SEQUENCE [LARGE SCALE GENOMIC DNA]</scope>
    <source>
        <strain evidence="2 3">DSM 13484</strain>
    </source>
</reference>
<dbReference type="PROSITE" id="PS51729">
    <property type="entry name" value="GNAT_YJDJ"/>
    <property type="match status" value="1"/>
</dbReference>
<dbReference type="Pfam" id="PF14542">
    <property type="entry name" value="Acetyltransf_CG"/>
    <property type="match status" value="1"/>
</dbReference>
<sequence length="98" mass="11150">MEVKLRMNEKAHGAFYIMEGEQRLGEMVIGIAGDTLTAYHTEVFPEGEGRGLAKMLLDAMVDYARQHRLKVKPLCLYVHAQFKKHPEAYGDVWQQGEA</sequence>
<protein>
    <recommendedName>
        <fullName evidence="1">N-acetyltransferase domain-containing protein</fullName>
    </recommendedName>
</protein>
<gene>
    <name evidence="2" type="ORF">LX66_2833</name>
</gene>
<organism evidence="2 3">
    <name type="scientific">Chitinophaga japonensis</name>
    <name type="common">Flexibacter japonensis</name>
    <dbReference type="NCBI Taxonomy" id="104662"/>
    <lineage>
        <taxon>Bacteria</taxon>
        <taxon>Pseudomonadati</taxon>
        <taxon>Bacteroidota</taxon>
        <taxon>Chitinophagia</taxon>
        <taxon>Chitinophagales</taxon>
        <taxon>Chitinophagaceae</taxon>
        <taxon>Chitinophaga</taxon>
    </lineage>
</organism>
<dbReference type="PANTHER" id="PTHR31435:SF10">
    <property type="entry name" value="BSR4717 PROTEIN"/>
    <property type="match status" value="1"/>
</dbReference>
<dbReference type="InterPro" id="IPR031165">
    <property type="entry name" value="GNAT_YJDJ"/>
</dbReference>